<protein>
    <submittedName>
        <fullName evidence="1">Uncharacterized protein</fullName>
    </submittedName>
</protein>
<accession>A0AA40G0S4</accession>
<keyword evidence="2" id="KW-1185">Reference proteome</keyword>
<comment type="caution">
    <text evidence="1">The sequence shown here is derived from an EMBL/GenBank/DDBJ whole genome shotgun (WGS) entry which is preliminary data.</text>
</comment>
<name>A0AA40G0S4_9HYME</name>
<gene>
    <name evidence="1" type="ORF">K0M31_020070</name>
</gene>
<evidence type="ECO:0000313" key="1">
    <source>
        <dbReference type="EMBL" id="KAK1128934.1"/>
    </source>
</evidence>
<dbReference type="Proteomes" id="UP001177670">
    <property type="component" value="Unassembled WGS sequence"/>
</dbReference>
<dbReference type="AlphaFoldDB" id="A0AA40G0S4"/>
<evidence type="ECO:0000313" key="2">
    <source>
        <dbReference type="Proteomes" id="UP001177670"/>
    </source>
</evidence>
<organism evidence="1 2">
    <name type="scientific">Melipona bicolor</name>
    <dbReference type="NCBI Taxonomy" id="60889"/>
    <lineage>
        <taxon>Eukaryota</taxon>
        <taxon>Metazoa</taxon>
        <taxon>Ecdysozoa</taxon>
        <taxon>Arthropoda</taxon>
        <taxon>Hexapoda</taxon>
        <taxon>Insecta</taxon>
        <taxon>Pterygota</taxon>
        <taxon>Neoptera</taxon>
        <taxon>Endopterygota</taxon>
        <taxon>Hymenoptera</taxon>
        <taxon>Apocrita</taxon>
        <taxon>Aculeata</taxon>
        <taxon>Apoidea</taxon>
        <taxon>Anthophila</taxon>
        <taxon>Apidae</taxon>
        <taxon>Melipona</taxon>
    </lineage>
</organism>
<dbReference type="EMBL" id="JAHYIQ010000009">
    <property type="protein sequence ID" value="KAK1128934.1"/>
    <property type="molecule type" value="Genomic_DNA"/>
</dbReference>
<sequence length="103" mass="11946">MFNLEAIHFGRFNGNCLGAESKTWEAIVLRRGTDNDYGTADKRFSGDFVPLADFRVQKTVISIVFLIINHVKLETGDWKGRKYAIYLEYFSPLRRNINHSVQF</sequence>
<proteinExistence type="predicted"/>
<reference evidence="1" key="1">
    <citation type="submission" date="2021-10" db="EMBL/GenBank/DDBJ databases">
        <title>Melipona bicolor Genome sequencing and assembly.</title>
        <authorList>
            <person name="Araujo N.S."/>
            <person name="Arias M.C."/>
        </authorList>
    </citation>
    <scope>NUCLEOTIDE SEQUENCE</scope>
    <source>
        <strain evidence="1">USP_2M_L1-L4_2017</strain>
        <tissue evidence="1">Whole body</tissue>
    </source>
</reference>